<dbReference type="InterPro" id="IPR036710">
    <property type="entry name" value="RNA_pol_Rpb5_N_sf"/>
</dbReference>
<name>A0A6I9R8I1_ELAGV</name>
<gene>
    <name evidence="8" type="primary">LOC105045524</name>
</gene>
<dbReference type="RefSeq" id="XP_010922136.1">
    <property type="nucleotide sequence ID" value="XM_010923834.3"/>
</dbReference>
<dbReference type="GO" id="GO:0003899">
    <property type="term" value="F:DNA-directed RNA polymerase activity"/>
    <property type="evidence" value="ECO:0007669"/>
    <property type="project" value="InterPro"/>
</dbReference>
<dbReference type="FunFam" id="3.90.940.20:FF:000001">
    <property type="entry name" value="DNA-directed RNA polymerases I, II, and III subunit RPABC1"/>
    <property type="match status" value="1"/>
</dbReference>
<dbReference type="GO" id="GO:0005736">
    <property type="term" value="C:RNA polymerase I complex"/>
    <property type="evidence" value="ECO:0007669"/>
    <property type="project" value="TreeGrafter"/>
</dbReference>
<evidence type="ECO:0000256" key="3">
    <source>
        <dbReference type="ARBA" id="ARBA00023242"/>
    </source>
</evidence>
<dbReference type="PIRSF" id="PIRSF000747">
    <property type="entry name" value="RPB5"/>
    <property type="match status" value="1"/>
</dbReference>
<protein>
    <submittedName>
        <fullName evidence="8">DNA-directed RNA polymerases II and IV subunit 5A</fullName>
    </submittedName>
</protein>
<feature type="domain" description="RNA polymerase subunit H/Rpb5 C-terminal" evidence="5">
    <location>
        <begin position="130"/>
        <end position="201"/>
    </location>
</feature>
<dbReference type="Gene3D" id="3.40.1340.10">
    <property type="entry name" value="RNA polymerase, Rpb5, N-terminal domain"/>
    <property type="match status" value="1"/>
</dbReference>
<evidence type="ECO:0000313" key="8">
    <source>
        <dbReference type="RefSeq" id="XP_010922136.1"/>
    </source>
</evidence>
<evidence type="ECO:0000256" key="1">
    <source>
        <dbReference type="ARBA" id="ARBA00004123"/>
    </source>
</evidence>
<dbReference type="Pfam" id="PF01191">
    <property type="entry name" value="RNA_pol_Rpb5_C"/>
    <property type="match status" value="1"/>
</dbReference>
<dbReference type="GO" id="GO:0005666">
    <property type="term" value="C:RNA polymerase III complex"/>
    <property type="evidence" value="ECO:0007669"/>
    <property type="project" value="TreeGrafter"/>
</dbReference>
<dbReference type="GO" id="GO:0005665">
    <property type="term" value="C:RNA polymerase II, core complex"/>
    <property type="evidence" value="ECO:0007669"/>
    <property type="project" value="TreeGrafter"/>
</dbReference>
<proteinExistence type="inferred from homology"/>
<keyword evidence="2" id="KW-0804">Transcription</keyword>
<accession>A0A6I9R8I1</accession>
<dbReference type="PANTHER" id="PTHR10535">
    <property type="entry name" value="DNA-DIRECTED RNA POLYMERASES I, II, AND III SUBUNIT RPABC1"/>
    <property type="match status" value="1"/>
</dbReference>
<evidence type="ECO:0000313" key="7">
    <source>
        <dbReference type="Proteomes" id="UP000504607"/>
    </source>
</evidence>
<dbReference type="SUPFAM" id="SSF53036">
    <property type="entry name" value="Eukaryotic RPB5 N-terminal domain"/>
    <property type="match status" value="1"/>
</dbReference>
<dbReference type="SUPFAM" id="SSF55287">
    <property type="entry name" value="RPB5-like RNA polymerase subunit"/>
    <property type="match status" value="1"/>
</dbReference>
<dbReference type="InterPro" id="IPR005571">
    <property type="entry name" value="RNA_pol_Rpb5_N"/>
</dbReference>
<dbReference type="InterPro" id="IPR000783">
    <property type="entry name" value="RNA_pol_subH/Rpb5_C"/>
</dbReference>
<organism evidence="7 8">
    <name type="scientific">Elaeis guineensis var. tenera</name>
    <name type="common">Oil palm</name>
    <dbReference type="NCBI Taxonomy" id="51953"/>
    <lineage>
        <taxon>Eukaryota</taxon>
        <taxon>Viridiplantae</taxon>
        <taxon>Streptophyta</taxon>
        <taxon>Embryophyta</taxon>
        <taxon>Tracheophyta</taxon>
        <taxon>Spermatophyta</taxon>
        <taxon>Magnoliopsida</taxon>
        <taxon>Liliopsida</taxon>
        <taxon>Arecaceae</taxon>
        <taxon>Arecoideae</taxon>
        <taxon>Cocoseae</taxon>
        <taxon>Elaeidinae</taxon>
        <taxon>Elaeis</taxon>
    </lineage>
</organism>
<evidence type="ECO:0000256" key="2">
    <source>
        <dbReference type="ARBA" id="ARBA00023163"/>
    </source>
</evidence>
<sequence length="214" mass="24871">MVDGALASTFFRIRRTILEMLRDRGFLVTDAEIEMTRDQFVEKFGINFRREVLDFSRSKRDDPSDMICVYFVEEKLHVRLLQTYLQQMNSAKITRAIFVVKEKPAAFLLNILSDIPARRLEVFMEHELSVNISKHVLVPKHELLTIHQKNFLLERYNVKITQLPRIQVADPVARYYGLVPGDVVKITRSSQTTGRYVTYRVAVGDGSRFLAYIA</sequence>
<dbReference type="KEGG" id="egu:105045524"/>
<dbReference type="GO" id="GO:0006362">
    <property type="term" value="P:transcription elongation by RNA polymerase I"/>
    <property type="evidence" value="ECO:0007669"/>
    <property type="project" value="TreeGrafter"/>
</dbReference>
<comment type="similarity">
    <text evidence="4">Belongs to the archaeal Rpo5/eukaryotic RPB5 RNA polymerase subunit family.</text>
</comment>
<reference evidence="8" key="1">
    <citation type="submission" date="2025-08" db="UniProtKB">
        <authorList>
            <consortium name="RefSeq"/>
        </authorList>
    </citation>
    <scope>IDENTIFICATION</scope>
</reference>
<keyword evidence="8" id="KW-0240">DNA-directed RNA polymerase</keyword>
<dbReference type="InParanoid" id="A0A6I9R8I1"/>
<dbReference type="PANTHER" id="PTHR10535:SF0">
    <property type="entry name" value="DNA-DIRECTED RNA POLYMERASES I, II, AND III SUBUNIT RPABC1"/>
    <property type="match status" value="1"/>
</dbReference>
<dbReference type="Gene3D" id="3.90.940.20">
    <property type="entry name" value="RPB5-like RNA polymerase subunit"/>
    <property type="match status" value="1"/>
</dbReference>
<keyword evidence="7" id="KW-1185">Reference proteome</keyword>
<dbReference type="HAMAP" id="MF_00025">
    <property type="entry name" value="RNApol_Rpo5_RPB5"/>
    <property type="match status" value="1"/>
</dbReference>
<dbReference type="InterPro" id="IPR014381">
    <property type="entry name" value="Arch_Rpo5/euc_Rpb5"/>
</dbReference>
<dbReference type="GeneID" id="105045524"/>
<evidence type="ECO:0000259" key="5">
    <source>
        <dbReference type="Pfam" id="PF01191"/>
    </source>
</evidence>
<dbReference type="AlphaFoldDB" id="A0A6I9R8I1"/>
<dbReference type="InterPro" id="IPR035913">
    <property type="entry name" value="RPB5-like_sf"/>
</dbReference>
<feature type="domain" description="RNA polymerase Rpb5 N-terminal" evidence="6">
    <location>
        <begin position="9"/>
        <end position="88"/>
    </location>
</feature>
<dbReference type="Pfam" id="PF03871">
    <property type="entry name" value="RNA_pol_Rpb5_N"/>
    <property type="match status" value="1"/>
</dbReference>
<comment type="subcellular location">
    <subcellularLocation>
        <location evidence="1">Nucleus</location>
    </subcellularLocation>
</comment>
<keyword evidence="3" id="KW-0539">Nucleus</keyword>
<dbReference type="OrthoDB" id="248779at2759"/>
<dbReference type="Proteomes" id="UP000504607">
    <property type="component" value="Chromosome 5"/>
</dbReference>
<dbReference type="GO" id="GO:0003677">
    <property type="term" value="F:DNA binding"/>
    <property type="evidence" value="ECO:0007669"/>
    <property type="project" value="InterPro"/>
</dbReference>
<dbReference type="NCBIfam" id="NF007129">
    <property type="entry name" value="PRK09570.1"/>
    <property type="match status" value="1"/>
</dbReference>
<evidence type="ECO:0000259" key="6">
    <source>
        <dbReference type="Pfam" id="PF03871"/>
    </source>
</evidence>
<dbReference type="GO" id="GO:0006366">
    <property type="term" value="P:transcription by RNA polymerase II"/>
    <property type="evidence" value="ECO:0007669"/>
    <property type="project" value="TreeGrafter"/>
</dbReference>
<evidence type="ECO:0000256" key="4">
    <source>
        <dbReference type="ARBA" id="ARBA00025765"/>
    </source>
</evidence>
<dbReference type="GO" id="GO:0042797">
    <property type="term" value="P:tRNA transcription by RNA polymerase III"/>
    <property type="evidence" value="ECO:0007669"/>
    <property type="project" value="TreeGrafter"/>
</dbReference>